<keyword evidence="4 6" id="KW-1133">Transmembrane helix</keyword>
<dbReference type="PANTHER" id="PTHR13019:SF7">
    <property type="entry name" value="GOLGI APPARATUS MEMBRANE PROTEIN TVP23"/>
    <property type="match status" value="1"/>
</dbReference>
<dbReference type="GO" id="GO:0016020">
    <property type="term" value="C:membrane"/>
    <property type="evidence" value="ECO:0007669"/>
    <property type="project" value="UniProtKB-SubCell"/>
</dbReference>
<evidence type="ECO:0000256" key="7">
    <source>
        <dbReference type="SAM" id="MobiDB-lite"/>
    </source>
</evidence>
<feature type="compositionally biased region" description="Polar residues" evidence="7">
    <location>
        <begin position="25"/>
        <end position="35"/>
    </location>
</feature>
<evidence type="ECO:0000256" key="4">
    <source>
        <dbReference type="ARBA" id="ARBA00022989"/>
    </source>
</evidence>
<gene>
    <name evidence="8" type="ORF">ACHAXA_010331</name>
</gene>
<dbReference type="PANTHER" id="PTHR13019">
    <property type="entry name" value="GOLGI APPARATUS MEMBRANE PROTEIN TVP23"/>
    <property type="match status" value="1"/>
</dbReference>
<evidence type="ECO:0000313" key="9">
    <source>
        <dbReference type="Proteomes" id="UP001530377"/>
    </source>
</evidence>
<evidence type="ECO:0000256" key="1">
    <source>
        <dbReference type="ARBA" id="ARBA00004141"/>
    </source>
</evidence>
<accession>A0ABD3RF48</accession>
<comment type="caution">
    <text evidence="8">The sequence shown here is derived from an EMBL/GenBank/DDBJ whole genome shotgun (WGS) entry which is preliminary data.</text>
</comment>
<feature type="transmembrane region" description="Helical" evidence="6">
    <location>
        <begin position="187"/>
        <end position="209"/>
    </location>
</feature>
<dbReference type="Pfam" id="PF05832">
    <property type="entry name" value="DUF846"/>
    <property type="match status" value="1"/>
</dbReference>
<comment type="similarity">
    <text evidence="2 6">Belongs to the TVP23 family.</text>
</comment>
<dbReference type="EMBL" id="JALLPB020000243">
    <property type="protein sequence ID" value="KAL3811692.1"/>
    <property type="molecule type" value="Genomic_DNA"/>
</dbReference>
<dbReference type="AlphaFoldDB" id="A0ABD3RF48"/>
<keyword evidence="3 6" id="KW-0812">Transmembrane</keyword>
<keyword evidence="9" id="KW-1185">Reference proteome</keyword>
<evidence type="ECO:0000313" key="8">
    <source>
        <dbReference type="EMBL" id="KAL3811692.1"/>
    </source>
</evidence>
<dbReference type="InterPro" id="IPR008564">
    <property type="entry name" value="TVP23-like"/>
</dbReference>
<reference evidence="8 9" key="1">
    <citation type="submission" date="2024-10" db="EMBL/GenBank/DDBJ databases">
        <title>Updated reference genomes for cyclostephanoid diatoms.</title>
        <authorList>
            <person name="Roberts W.R."/>
            <person name="Alverson A.J."/>
        </authorList>
    </citation>
    <scope>NUCLEOTIDE SEQUENCE [LARGE SCALE GENOMIC DNA]</scope>
    <source>
        <strain evidence="8 9">AJA228-03</strain>
    </source>
</reference>
<protein>
    <recommendedName>
        <fullName evidence="6">Golgi apparatus membrane protein TVP23 homolog</fullName>
    </recommendedName>
</protein>
<organism evidence="8 9">
    <name type="scientific">Cyclostephanos tholiformis</name>
    <dbReference type="NCBI Taxonomy" id="382380"/>
    <lineage>
        <taxon>Eukaryota</taxon>
        <taxon>Sar</taxon>
        <taxon>Stramenopiles</taxon>
        <taxon>Ochrophyta</taxon>
        <taxon>Bacillariophyta</taxon>
        <taxon>Coscinodiscophyceae</taxon>
        <taxon>Thalassiosirophycidae</taxon>
        <taxon>Stephanodiscales</taxon>
        <taxon>Stephanodiscaceae</taxon>
        <taxon>Cyclostephanos</taxon>
    </lineage>
</organism>
<evidence type="ECO:0000256" key="2">
    <source>
        <dbReference type="ARBA" id="ARBA00005467"/>
    </source>
</evidence>
<feature type="transmembrane region" description="Helical" evidence="6">
    <location>
        <begin position="215"/>
        <end position="233"/>
    </location>
</feature>
<proteinExistence type="inferred from homology"/>
<evidence type="ECO:0000256" key="3">
    <source>
        <dbReference type="ARBA" id="ARBA00022692"/>
    </source>
</evidence>
<evidence type="ECO:0000256" key="5">
    <source>
        <dbReference type="ARBA" id="ARBA00023136"/>
    </source>
</evidence>
<dbReference type="Proteomes" id="UP001530377">
    <property type="component" value="Unassembled WGS sequence"/>
</dbReference>
<feature type="region of interest" description="Disordered" evidence="7">
    <location>
        <begin position="1"/>
        <end position="65"/>
    </location>
</feature>
<feature type="transmembrane region" description="Helical" evidence="6">
    <location>
        <begin position="110"/>
        <end position="128"/>
    </location>
</feature>
<name>A0ABD3RF48_9STRA</name>
<comment type="subcellular location">
    <subcellularLocation>
        <location evidence="1 6">Membrane</location>
        <topology evidence="1 6">Multi-pass membrane protein</topology>
    </subcellularLocation>
</comment>
<keyword evidence="5 6" id="KW-0472">Membrane</keyword>
<sequence length="295" mass="31828">MTPGDLELSPTVDGTVRQNVPIPPQATNSVLSGMISSAKRGKGGAASSSLSPTDPSSSSSSSSSYAPSSPLLPSCMQFEKSSHPTACLFHVLFKSLAFITYMLGPRAMEDVATTVTCVLILAADFWVVKNVTGRLLVGLRWWNMVDMETGETRWIFESASPMVTTGGGPTSSLSGVRANNNTFDSRFFWWVLYLTPVVWSVLFLSAALWLKFQCLVTLTCALVLSASNVYGYYQCSADQRRRWNEWMNVGSAAMGAGAVMGNPMMSVLGRLFGGSGGRRQRIPQQDPNIMAGTFA</sequence>
<feature type="compositionally biased region" description="Low complexity" evidence="7">
    <location>
        <begin position="45"/>
        <end position="65"/>
    </location>
</feature>
<evidence type="ECO:0000256" key="6">
    <source>
        <dbReference type="RuleBase" id="RU361206"/>
    </source>
</evidence>